<organism evidence="2 3">
    <name type="scientific">Pyricularia oryzae</name>
    <name type="common">Rice blast fungus</name>
    <name type="synonym">Magnaporthe oryzae</name>
    <dbReference type="NCBI Taxonomy" id="318829"/>
    <lineage>
        <taxon>Eukaryota</taxon>
        <taxon>Fungi</taxon>
        <taxon>Dikarya</taxon>
        <taxon>Ascomycota</taxon>
        <taxon>Pezizomycotina</taxon>
        <taxon>Sordariomycetes</taxon>
        <taxon>Sordariomycetidae</taxon>
        <taxon>Magnaporthales</taxon>
        <taxon>Pyriculariaceae</taxon>
        <taxon>Pyricularia</taxon>
    </lineage>
</organism>
<evidence type="ECO:0000313" key="2">
    <source>
        <dbReference type="EMBL" id="QBZ60781.1"/>
    </source>
</evidence>
<sequence length="387" mass="40134">MADSVQTKPISQPAKQKQSPKESRPQQADTAKSSTDSSLTLDTKGPEPAPSLTPLSSDSPSASLTSPSTQNKPPAPSRPPTTLSQREKSAPAGESSKDSSSSTKEPAPATTAKPASSSSSPVDKDPGTAPLRRALSFKIPLKVNTETANGSSSTSSTPNRSRASSAVSDSNNNNNTPEKSTASPLHQRTRSKTASLSSIGEVTSPVPHQLPLPASPSSPPPQDSISPVVTVKDPEPAAAPSPTSSRSPTEQFLFDRGLLPEEPSQQIPSPLALQSVLQSQLTSYLATMSSQPAKTPSVEQVSPQQQYQQPPQNMRMAPMAQPGLPVAAPLPGLSGQANSVVGNLLKGPVGPNGQLKDAALMVGIKLDLEAEVHLTARVRGDIIVGLY</sequence>
<feature type="region of interest" description="Disordered" evidence="1">
    <location>
        <begin position="287"/>
        <end position="314"/>
    </location>
</feature>
<feature type="compositionally biased region" description="Low complexity" evidence="1">
    <location>
        <begin position="28"/>
        <end position="43"/>
    </location>
</feature>
<feature type="compositionally biased region" description="Low complexity" evidence="1">
    <location>
        <begin position="144"/>
        <end position="175"/>
    </location>
</feature>
<feature type="compositionally biased region" description="Low complexity" evidence="1">
    <location>
        <begin position="236"/>
        <end position="250"/>
    </location>
</feature>
<dbReference type="EMBL" id="CP034207">
    <property type="protein sequence ID" value="QBZ60781.1"/>
    <property type="molecule type" value="Genomic_DNA"/>
</dbReference>
<feature type="region of interest" description="Disordered" evidence="1">
    <location>
        <begin position="1"/>
        <end position="250"/>
    </location>
</feature>
<proteinExistence type="predicted"/>
<feature type="compositionally biased region" description="Polar residues" evidence="1">
    <location>
        <begin position="176"/>
        <end position="201"/>
    </location>
</feature>
<dbReference type="Proteomes" id="UP000294847">
    <property type="component" value="Chromosome 4"/>
</dbReference>
<accession>A0A4P7NFU9</accession>
<evidence type="ECO:0000256" key="1">
    <source>
        <dbReference type="SAM" id="MobiDB-lite"/>
    </source>
</evidence>
<evidence type="ECO:0000313" key="3">
    <source>
        <dbReference type="Proteomes" id="UP000294847"/>
    </source>
</evidence>
<protein>
    <submittedName>
        <fullName evidence="2">Uncharacterized protein</fullName>
    </submittedName>
</protein>
<feature type="compositionally biased region" description="Low complexity" evidence="1">
    <location>
        <begin position="296"/>
        <end position="312"/>
    </location>
</feature>
<name>A0A4P7NFU9_PYROR</name>
<feature type="compositionally biased region" description="Polar residues" evidence="1">
    <location>
        <begin position="1"/>
        <end position="17"/>
    </location>
</feature>
<gene>
    <name evidence="2" type="ORF">PoMZ_07723</name>
</gene>
<feature type="compositionally biased region" description="Low complexity" evidence="1">
    <location>
        <begin position="98"/>
        <end position="121"/>
    </location>
</feature>
<feature type="compositionally biased region" description="Low complexity" evidence="1">
    <location>
        <begin position="50"/>
        <end position="69"/>
    </location>
</feature>
<reference evidence="2 3" key="1">
    <citation type="journal article" date="2019" name="Mol. Biol. Evol.">
        <title>Blast fungal genomes show frequent chromosomal changes, gene gains and losses, and effector gene turnover.</title>
        <authorList>
            <person name="Gomez Luciano L.B."/>
            <person name="Jason Tsai I."/>
            <person name="Chuma I."/>
            <person name="Tosa Y."/>
            <person name="Chen Y.H."/>
            <person name="Li J.Y."/>
            <person name="Li M.Y."/>
            <person name="Jade Lu M.Y."/>
            <person name="Nakayashiki H."/>
            <person name="Li W.H."/>
        </authorList>
    </citation>
    <scope>NUCLEOTIDE SEQUENCE [LARGE SCALE GENOMIC DNA]</scope>
    <source>
        <strain evidence="2">MZ5-1-6</strain>
    </source>
</reference>
<dbReference type="AlphaFoldDB" id="A0A4P7NFU9"/>
<feature type="compositionally biased region" description="Pro residues" evidence="1">
    <location>
        <begin position="208"/>
        <end position="222"/>
    </location>
</feature>